<keyword evidence="4 6" id="KW-0326">Glycosidase</keyword>
<feature type="site" description="Important for catalytic activity, responsible for pKa modulation of the active site Glu and correct orientation of both the proton donor and substrate" evidence="5">
    <location>
        <position position="133"/>
    </location>
</feature>
<accession>A0AAE6YLL6</accession>
<dbReference type="EMBL" id="CP047628">
    <property type="protein sequence ID" value="QIW57698.1"/>
    <property type="molecule type" value="Genomic_DNA"/>
</dbReference>
<gene>
    <name evidence="7" type="ORF">GU334_01650</name>
</gene>
<dbReference type="InterPro" id="IPR023296">
    <property type="entry name" value="Glyco_hydro_beta-prop_sf"/>
</dbReference>
<evidence type="ECO:0000256" key="5">
    <source>
        <dbReference type="PIRSR" id="PIRSR606710-2"/>
    </source>
</evidence>
<keyword evidence="8" id="KW-1185">Reference proteome</keyword>
<evidence type="ECO:0000256" key="2">
    <source>
        <dbReference type="ARBA" id="ARBA00022729"/>
    </source>
</evidence>
<comment type="similarity">
    <text evidence="1 6">Belongs to the glycosyl hydrolase 43 family.</text>
</comment>
<reference evidence="7 8" key="1">
    <citation type="submission" date="2019-12" db="EMBL/GenBank/DDBJ databases">
        <title>Whole genome sequences of Lactococcus raffinolactis strains isolated from sewage.</title>
        <authorList>
            <person name="Ybazeta G."/>
            <person name="Ross M."/>
            <person name="Brabant-Kirwan D."/>
            <person name="Saleh M."/>
            <person name="Dillon J.A."/>
            <person name="Splinter K."/>
            <person name="Nokhbeh R."/>
        </authorList>
    </citation>
    <scope>NUCLEOTIDE SEQUENCE [LARGE SCALE GENOMIC DNA]</scope>
    <source>
        <strain evidence="7 8">Lr_19_14</strain>
    </source>
</reference>
<proteinExistence type="inferred from homology"/>
<dbReference type="PANTHER" id="PTHR43817">
    <property type="entry name" value="GLYCOSYL HYDROLASE"/>
    <property type="match status" value="1"/>
</dbReference>
<dbReference type="Gene3D" id="2.115.10.20">
    <property type="entry name" value="Glycosyl hydrolase domain, family 43"/>
    <property type="match status" value="1"/>
</dbReference>
<evidence type="ECO:0000256" key="3">
    <source>
        <dbReference type="ARBA" id="ARBA00022801"/>
    </source>
</evidence>
<dbReference type="Proteomes" id="UP000501558">
    <property type="component" value="Chromosome"/>
</dbReference>
<dbReference type="SUPFAM" id="SSF75005">
    <property type="entry name" value="Arabinanase/levansucrase/invertase"/>
    <property type="match status" value="1"/>
</dbReference>
<dbReference type="PANTHER" id="PTHR43817:SF1">
    <property type="entry name" value="HYDROLASE, FAMILY 43, PUTATIVE (AFU_ORTHOLOGUE AFUA_3G01660)-RELATED"/>
    <property type="match status" value="1"/>
</dbReference>
<keyword evidence="3 6" id="KW-0378">Hydrolase</keyword>
<name>A0AAE6YLL6_9LACT</name>
<keyword evidence="2" id="KW-0732">Signal</keyword>
<dbReference type="GO" id="GO:0005975">
    <property type="term" value="P:carbohydrate metabolic process"/>
    <property type="evidence" value="ECO:0007669"/>
    <property type="project" value="InterPro"/>
</dbReference>
<evidence type="ECO:0000256" key="6">
    <source>
        <dbReference type="RuleBase" id="RU361187"/>
    </source>
</evidence>
<dbReference type="InterPro" id="IPR006710">
    <property type="entry name" value="Glyco_hydro_43"/>
</dbReference>
<evidence type="ECO:0000313" key="8">
    <source>
        <dbReference type="Proteomes" id="UP000501558"/>
    </source>
</evidence>
<organism evidence="7 8">
    <name type="scientific">Pseudolactococcus raffinolactis</name>
    <dbReference type="NCBI Taxonomy" id="1366"/>
    <lineage>
        <taxon>Bacteria</taxon>
        <taxon>Bacillati</taxon>
        <taxon>Bacillota</taxon>
        <taxon>Bacilli</taxon>
        <taxon>Lactobacillales</taxon>
        <taxon>Streptococcaceae</taxon>
        <taxon>Pseudolactococcus</taxon>
    </lineage>
</organism>
<sequence length="315" mass="36267">MEYRNPVVINRADPWIYKHTDGYYYFIATHPDYQVIELRRAKKINDLDKTSEIKIIWQAHQSGHLSQLIWAPEIHFIDDKWYVYFAASDDATRRDAHHHHRMFVLENADSDPFSDHWEEKGQVQTHQESFSLDATVFQLKDELYYCWAQLEPTIPGNSNLYLAKMSNPWTLKGKILTLSLPTLPWECIGFKVNEGPAAIIRNDKVIIAYSASATDENYAMGLLWANISDDLLDGYSWHKSEKPVFKSSEKNQQFGPGHNSFTVSEDGKKDLLVYHARPEKNKSGDPLANPNRHARIQSFEWGADGLPIFGEPVAD</sequence>
<dbReference type="AlphaFoldDB" id="A0AAE6YLL6"/>
<dbReference type="Pfam" id="PF04616">
    <property type="entry name" value="Glyco_hydro_43"/>
    <property type="match status" value="1"/>
</dbReference>
<dbReference type="GO" id="GO:0004553">
    <property type="term" value="F:hydrolase activity, hydrolyzing O-glycosyl compounds"/>
    <property type="evidence" value="ECO:0007669"/>
    <property type="project" value="InterPro"/>
</dbReference>
<evidence type="ECO:0000256" key="1">
    <source>
        <dbReference type="ARBA" id="ARBA00009865"/>
    </source>
</evidence>
<dbReference type="InterPro" id="IPR016828">
    <property type="entry name" value="Alpha-L-arabinofuranosidase"/>
</dbReference>
<dbReference type="RefSeq" id="WP_167841028.1">
    <property type="nucleotide sequence ID" value="NZ_CP047628.1"/>
</dbReference>
<evidence type="ECO:0000256" key="4">
    <source>
        <dbReference type="ARBA" id="ARBA00023295"/>
    </source>
</evidence>
<dbReference type="PIRSF" id="PIRSF025414">
    <property type="entry name" value="Alpha-L-arabinofuranosidase"/>
    <property type="match status" value="1"/>
</dbReference>
<protein>
    <submittedName>
        <fullName evidence="7">Family 43 glycosylhydrolase</fullName>
    </submittedName>
</protein>
<evidence type="ECO:0000313" key="7">
    <source>
        <dbReference type="EMBL" id="QIW57698.1"/>
    </source>
</evidence>
<dbReference type="CDD" id="cd18817">
    <property type="entry name" value="GH43f_LbAraf43-like"/>
    <property type="match status" value="1"/>
</dbReference>